<organism evidence="3 4">
    <name type="scientific">Lactococcus petauri</name>
    <dbReference type="NCBI Taxonomy" id="1940789"/>
    <lineage>
        <taxon>Bacteria</taxon>
        <taxon>Bacillati</taxon>
        <taxon>Bacillota</taxon>
        <taxon>Bacilli</taxon>
        <taxon>Lactobacillales</taxon>
        <taxon>Streptococcaceae</taxon>
        <taxon>Lactococcus</taxon>
    </lineage>
</organism>
<dbReference type="InterPro" id="IPR011010">
    <property type="entry name" value="DNA_brk_join_enz"/>
</dbReference>
<dbReference type="PROSITE" id="PS51898">
    <property type="entry name" value="TYR_RECOMBINASE"/>
    <property type="match status" value="1"/>
</dbReference>
<dbReference type="Pfam" id="PF00589">
    <property type="entry name" value="Phage_integrase"/>
    <property type="match status" value="1"/>
</dbReference>
<dbReference type="InterPro" id="IPR013762">
    <property type="entry name" value="Integrase-like_cat_sf"/>
</dbReference>
<dbReference type="GO" id="GO:0003677">
    <property type="term" value="F:DNA binding"/>
    <property type="evidence" value="ECO:0007669"/>
    <property type="project" value="InterPro"/>
</dbReference>
<keyword evidence="1" id="KW-0233">DNA recombination</keyword>
<dbReference type="EMBL" id="JARPYC010000001">
    <property type="protein sequence ID" value="MDT2665622.1"/>
    <property type="molecule type" value="Genomic_DNA"/>
</dbReference>
<dbReference type="Proteomes" id="UP001257962">
    <property type="component" value="Unassembled WGS sequence"/>
</dbReference>
<dbReference type="GO" id="GO:0015074">
    <property type="term" value="P:DNA integration"/>
    <property type="evidence" value="ECO:0007669"/>
    <property type="project" value="InterPro"/>
</dbReference>
<dbReference type="SUPFAM" id="SSF56349">
    <property type="entry name" value="DNA breaking-rejoining enzymes"/>
    <property type="match status" value="1"/>
</dbReference>
<protein>
    <submittedName>
        <fullName evidence="3">Tyrosine-type recombinase/integrase</fullName>
    </submittedName>
</protein>
<comment type="caution">
    <text evidence="3">The sequence shown here is derived from an EMBL/GenBank/DDBJ whole genome shotgun (WGS) entry which is preliminary data.</text>
</comment>
<gene>
    <name evidence="3" type="ORF">P7D34_00035</name>
</gene>
<evidence type="ECO:0000259" key="2">
    <source>
        <dbReference type="PROSITE" id="PS51898"/>
    </source>
</evidence>
<sequence length="96" mass="10933">MFLSKTGQRIKTVANIELMITQTGLKANVRGSVRCSPHTFRHYYTVKNVQLGQDVFTISKLLGHSNLSITQTYIQSLTNEQLITKVLEFSFLKNLE</sequence>
<evidence type="ECO:0000256" key="1">
    <source>
        <dbReference type="ARBA" id="ARBA00023172"/>
    </source>
</evidence>
<evidence type="ECO:0000313" key="4">
    <source>
        <dbReference type="Proteomes" id="UP001257962"/>
    </source>
</evidence>
<dbReference type="AlphaFoldDB" id="A0AAJ2IXZ5"/>
<proteinExistence type="predicted"/>
<dbReference type="Gene3D" id="1.10.443.10">
    <property type="entry name" value="Intergrase catalytic core"/>
    <property type="match status" value="1"/>
</dbReference>
<accession>A0AAJ2IXZ5</accession>
<name>A0AAJ2IXZ5_9LACT</name>
<reference evidence="3" key="1">
    <citation type="submission" date="2023-03" db="EMBL/GenBank/DDBJ databases">
        <authorList>
            <person name="Shen W."/>
            <person name="Cai J."/>
        </authorList>
    </citation>
    <scope>NUCLEOTIDE SEQUENCE</scope>
    <source>
        <strain evidence="3">Y3</strain>
    </source>
</reference>
<evidence type="ECO:0000313" key="3">
    <source>
        <dbReference type="EMBL" id="MDT2665622.1"/>
    </source>
</evidence>
<dbReference type="InterPro" id="IPR002104">
    <property type="entry name" value="Integrase_catalytic"/>
</dbReference>
<dbReference type="GO" id="GO:0006310">
    <property type="term" value="P:DNA recombination"/>
    <property type="evidence" value="ECO:0007669"/>
    <property type="project" value="UniProtKB-KW"/>
</dbReference>
<feature type="domain" description="Tyr recombinase" evidence="2">
    <location>
        <begin position="1"/>
        <end position="87"/>
    </location>
</feature>